<name>A0A0E9TD61_ANGAN</name>
<reference evidence="1" key="2">
    <citation type="journal article" date="2015" name="Fish Shellfish Immunol.">
        <title>Early steps in the European eel (Anguilla anguilla)-Vibrio vulnificus interaction in the gills: Role of the RtxA13 toxin.</title>
        <authorList>
            <person name="Callol A."/>
            <person name="Pajuelo D."/>
            <person name="Ebbesson L."/>
            <person name="Teles M."/>
            <person name="MacKenzie S."/>
            <person name="Amaro C."/>
        </authorList>
    </citation>
    <scope>NUCLEOTIDE SEQUENCE</scope>
</reference>
<dbReference type="EMBL" id="GBXM01057762">
    <property type="protein sequence ID" value="JAH50815.1"/>
    <property type="molecule type" value="Transcribed_RNA"/>
</dbReference>
<evidence type="ECO:0000313" key="1">
    <source>
        <dbReference type="EMBL" id="JAH50815.1"/>
    </source>
</evidence>
<reference evidence="1" key="1">
    <citation type="submission" date="2014-11" db="EMBL/GenBank/DDBJ databases">
        <authorList>
            <person name="Amaro Gonzalez C."/>
        </authorList>
    </citation>
    <scope>NUCLEOTIDE SEQUENCE</scope>
</reference>
<sequence length="31" mass="3590">MFKYLLCIKGHALHYMHLADAHLLSDLHNIA</sequence>
<protein>
    <submittedName>
        <fullName evidence="1">Uncharacterized protein</fullName>
    </submittedName>
</protein>
<accession>A0A0E9TD61</accession>
<dbReference type="AlphaFoldDB" id="A0A0E9TD61"/>
<proteinExistence type="predicted"/>
<organism evidence="1">
    <name type="scientific">Anguilla anguilla</name>
    <name type="common">European freshwater eel</name>
    <name type="synonym">Muraena anguilla</name>
    <dbReference type="NCBI Taxonomy" id="7936"/>
    <lineage>
        <taxon>Eukaryota</taxon>
        <taxon>Metazoa</taxon>
        <taxon>Chordata</taxon>
        <taxon>Craniata</taxon>
        <taxon>Vertebrata</taxon>
        <taxon>Euteleostomi</taxon>
        <taxon>Actinopterygii</taxon>
        <taxon>Neopterygii</taxon>
        <taxon>Teleostei</taxon>
        <taxon>Anguilliformes</taxon>
        <taxon>Anguillidae</taxon>
        <taxon>Anguilla</taxon>
    </lineage>
</organism>